<accession>A0A5D2L4H3</accession>
<proteinExistence type="predicted"/>
<evidence type="ECO:0000313" key="2">
    <source>
        <dbReference type="EMBL" id="TYH72953.1"/>
    </source>
</evidence>
<evidence type="ECO:0000256" key="1">
    <source>
        <dbReference type="SAM" id="Phobius"/>
    </source>
</evidence>
<dbReference type="Proteomes" id="UP000322667">
    <property type="component" value="Chromosome D05"/>
</dbReference>
<reference evidence="2 3" key="1">
    <citation type="submission" date="2019-07" db="EMBL/GenBank/DDBJ databases">
        <title>WGS assembly of Gossypium tomentosum.</title>
        <authorList>
            <person name="Chen Z.J."/>
            <person name="Sreedasyam A."/>
            <person name="Ando A."/>
            <person name="Song Q."/>
            <person name="De L."/>
            <person name="Hulse-Kemp A."/>
            <person name="Ding M."/>
            <person name="Ye W."/>
            <person name="Kirkbride R."/>
            <person name="Jenkins J."/>
            <person name="Plott C."/>
            <person name="Lovell J."/>
            <person name="Lin Y.-M."/>
            <person name="Vaughn R."/>
            <person name="Liu B."/>
            <person name="Li W."/>
            <person name="Simpson S."/>
            <person name="Scheffler B."/>
            <person name="Saski C."/>
            <person name="Grover C."/>
            <person name="Hu G."/>
            <person name="Conover J."/>
            <person name="Carlson J."/>
            <person name="Shu S."/>
            <person name="Boston L."/>
            <person name="Williams M."/>
            <person name="Peterson D."/>
            <person name="Mcgee K."/>
            <person name="Jones D."/>
            <person name="Wendel J."/>
            <person name="Stelly D."/>
            <person name="Grimwood J."/>
            <person name="Schmutz J."/>
        </authorList>
    </citation>
    <scope>NUCLEOTIDE SEQUENCE [LARGE SCALE GENOMIC DNA]</scope>
    <source>
        <strain evidence="2">7179.01</strain>
    </source>
</reference>
<keyword evidence="1" id="KW-0812">Transmembrane</keyword>
<keyword evidence="1" id="KW-0472">Membrane</keyword>
<sequence>MPYRIWLIPMLSILVLLLLLSLFLLMRPTSTTNTSFIGKKVIKEIRRNLIDVKPPSNHAHDGSGH</sequence>
<protein>
    <recommendedName>
        <fullName evidence="4">Transmembrane protein</fullName>
    </recommendedName>
</protein>
<dbReference type="AlphaFoldDB" id="A0A5D2L4H3"/>
<name>A0A5D2L4H3_GOSTO</name>
<feature type="transmembrane region" description="Helical" evidence="1">
    <location>
        <begin position="6"/>
        <end position="26"/>
    </location>
</feature>
<dbReference type="EMBL" id="CM017627">
    <property type="protein sequence ID" value="TYH72953.1"/>
    <property type="molecule type" value="Genomic_DNA"/>
</dbReference>
<keyword evidence="3" id="KW-1185">Reference proteome</keyword>
<evidence type="ECO:0008006" key="4">
    <source>
        <dbReference type="Google" id="ProtNLM"/>
    </source>
</evidence>
<organism evidence="2 3">
    <name type="scientific">Gossypium tomentosum</name>
    <name type="common">Hawaiian cotton</name>
    <name type="synonym">Gossypium sandvicense</name>
    <dbReference type="NCBI Taxonomy" id="34277"/>
    <lineage>
        <taxon>Eukaryota</taxon>
        <taxon>Viridiplantae</taxon>
        <taxon>Streptophyta</taxon>
        <taxon>Embryophyta</taxon>
        <taxon>Tracheophyta</taxon>
        <taxon>Spermatophyta</taxon>
        <taxon>Magnoliopsida</taxon>
        <taxon>eudicotyledons</taxon>
        <taxon>Gunneridae</taxon>
        <taxon>Pentapetalae</taxon>
        <taxon>rosids</taxon>
        <taxon>malvids</taxon>
        <taxon>Malvales</taxon>
        <taxon>Malvaceae</taxon>
        <taxon>Malvoideae</taxon>
        <taxon>Gossypium</taxon>
    </lineage>
</organism>
<evidence type="ECO:0000313" key="3">
    <source>
        <dbReference type="Proteomes" id="UP000322667"/>
    </source>
</evidence>
<keyword evidence="1" id="KW-1133">Transmembrane helix</keyword>
<gene>
    <name evidence="2" type="ORF">ES332_D05G293100v1</name>
</gene>